<sequence length="294" mass="31229">MSITEGVYPAIVTPFGTDGEVDYDGLGNVIDHVEEAGVDGVVPCGSTGESATLTHEEHKKVVEYVVEEAGADTRVVAGTGSNSTHEALELTKHAREAGADGALLISPYYNIPNDSGLVEHYETVADEVDLPVLVYNVPGRTGQNVPDDVIVELARHPNIVGVKEASGDINKISRLCARTRDEDFEVVSGDDSMTLPLLSVGGTGVISVTANLFPRRMCELVGAARDGDYETARSLHAELLPVFDAMFVESNPVPVKIAVEELGLCSSEPRLPLSDDVPEESVDEILGAVRGYGE</sequence>
<comment type="function">
    <text evidence="1 11">Catalyzes the condensation of (S)-aspartate-beta-semialdehyde [(S)-ASA] and pyruvate to 4-hydroxy-tetrahydrodipicolinate (HTPA).</text>
</comment>
<evidence type="ECO:0000256" key="5">
    <source>
        <dbReference type="ARBA" id="ARBA00022605"/>
    </source>
</evidence>
<dbReference type="GO" id="GO:0008675">
    <property type="term" value="F:2-dehydro-3-deoxy-phosphogluconate aldolase activity"/>
    <property type="evidence" value="ECO:0007669"/>
    <property type="project" value="UniProtKB-ARBA"/>
</dbReference>
<dbReference type="Proteomes" id="UP001149411">
    <property type="component" value="Unassembled WGS sequence"/>
</dbReference>
<dbReference type="PROSITE" id="PS00665">
    <property type="entry name" value="DHDPS_1"/>
    <property type="match status" value="1"/>
</dbReference>
<dbReference type="Gene3D" id="3.20.20.70">
    <property type="entry name" value="Aldolase class I"/>
    <property type="match status" value="1"/>
</dbReference>
<dbReference type="InterPro" id="IPR013785">
    <property type="entry name" value="Aldolase_TIM"/>
</dbReference>
<keyword evidence="7 11" id="KW-0457">Lysine biosynthesis</keyword>
<feature type="active site" description="Proton donor/acceptor" evidence="11 12">
    <location>
        <position position="135"/>
    </location>
</feature>
<evidence type="ECO:0000256" key="4">
    <source>
        <dbReference type="ARBA" id="ARBA00022490"/>
    </source>
</evidence>
<keyword evidence="4 11" id="KW-0963">Cytoplasm</keyword>
<dbReference type="AlphaFoldDB" id="A0A9Q4C4D2"/>
<feature type="binding site" evidence="11 13">
    <location>
        <position position="47"/>
    </location>
    <ligand>
        <name>pyruvate</name>
        <dbReference type="ChEBI" id="CHEBI:15361"/>
    </ligand>
</feature>
<dbReference type="EC" id="4.3.3.7" evidence="3 11"/>
<dbReference type="PROSITE" id="PS00666">
    <property type="entry name" value="DHDPS_2"/>
    <property type="match status" value="1"/>
</dbReference>
<evidence type="ECO:0000256" key="13">
    <source>
        <dbReference type="PIRSR" id="PIRSR001365-2"/>
    </source>
</evidence>
<keyword evidence="8 11" id="KW-0456">Lyase</keyword>
<evidence type="ECO:0000256" key="6">
    <source>
        <dbReference type="ARBA" id="ARBA00022915"/>
    </source>
</evidence>
<evidence type="ECO:0000256" key="3">
    <source>
        <dbReference type="ARBA" id="ARBA00012086"/>
    </source>
</evidence>
<dbReference type="HAMAP" id="MF_00418">
    <property type="entry name" value="DapA"/>
    <property type="match status" value="1"/>
</dbReference>
<evidence type="ECO:0000256" key="2">
    <source>
        <dbReference type="ARBA" id="ARBA00005120"/>
    </source>
</evidence>
<dbReference type="InterPro" id="IPR020625">
    <property type="entry name" value="Schiff_base-form_aldolases_AS"/>
</dbReference>
<evidence type="ECO:0000256" key="7">
    <source>
        <dbReference type="ARBA" id="ARBA00023154"/>
    </source>
</evidence>
<proteinExistence type="inferred from homology"/>
<dbReference type="PANTHER" id="PTHR12128:SF66">
    <property type="entry name" value="4-HYDROXY-2-OXOGLUTARATE ALDOLASE, MITOCHONDRIAL"/>
    <property type="match status" value="1"/>
</dbReference>
<dbReference type="InterPro" id="IPR002220">
    <property type="entry name" value="DapA-like"/>
</dbReference>
<keyword evidence="9 11" id="KW-0704">Schiff base</keyword>
<evidence type="ECO:0000256" key="11">
    <source>
        <dbReference type="HAMAP-Rule" id="MF_00418"/>
    </source>
</evidence>
<comment type="subcellular location">
    <subcellularLocation>
        <location evidence="11">Cytoplasm</location>
    </subcellularLocation>
</comment>
<evidence type="ECO:0000313" key="15">
    <source>
        <dbReference type="Proteomes" id="UP001149411"/>
    </source>
</evidence>
<dbReference type="InterPro" id="IPR005263">
    <property type="entry name" value="DapA"/>
</dbReference>
<gene>
    <name evidence="11 14" type="primary">dapA</name>
    <name evidence="14" type="ORF">EGH25_05680</name>
</gene>
<dbReference type="GO" id="GO:0009089">
    <property type="term" value="P:lysine biosynthetic process via diaminopimelate"/>
    <property type="evidence" value="ECO:0007669"/>
    <property type="project" value="UniProtKB-UniRule"/>
</dbReference>
<evidence type="ECO:0000256" key="12">
    <source>
        <dbReference type="PIRSR" id="PIRSR001365-1"/>
    </source>
</evidence>
<comment type="catalytic activity">
    <reaction evidence="10 11">
        <text>L-aspartate 4-semialdehyde + pyruvate = (2S,4S)-4-hydroxy-2,3,4,5-tetrahydrodipicolinate + H2O + H(+)</text>
        <dbReference type="Rhea" id="RHEA:34171"/>
        <dbReference type="ChEBI" id="CHEBI:15361"/>
        <dbReference type="ChEBI" id="CHEBI:15377"/>
        <dbReference type="ChEBI" id="CHEBI:15378"/>
        <dbReference type="ChEBI" id="CHEBI:67139"/>
        <dbReference type="ChEBI" id="CHEBI:537519"/>
        <dbReference type="EC" id="4.3.3.7"/>
    </reaction>
</comment>
<keyword evidence="6 11" id="KW-0220">Diaminopimelate biosynthesis</keyword>
<dbReference type="PRINTS" id="PR00146">
    <property type="entry name" value="DHPICSNTHASE"/>
</dbReference>
<comment type="pathway">
    <text evidence="2 11">Amino-acid biosynthesis; L-lysine biosynthesis via DAP pathway; (S)-tetrahydrodipicolinate from L-aspartate: step 3/4.</text>
</comment>
<dbReference type="GO" id="GO:0008840">
    <property type="term" value="F:4-hydroxy-tetrahydrodipicolinate synthase activity"/>
    <property type="evidence" value="ECO:0007669"/>
    <property type="project" value="UniProtKB-UniRule"/>
</dbReference>
<dbReference type="SUPFAM" id="SSF51569">
    <property type="entry name" value="Aldolase"/>
    <property type="match status" value="1"/>
</dbReference>
<evidence type="ECO:0000256" key="10">
    <source>
        <dbReference type="ARBA" id="ARBA00047836"/>
    </source>
</evidence>
<dbReference type="GO" id="GO:0005737">
    <property type="term" value="C:cytoplasm"/>
    <property type="evidence" value="ECO:0007669"/>
    <property type="project" value="UniProtKB-SubCell"/>
</dbReference>
<protein>
    <recommendedName>
        <fullName evidence="3 11">4-hydroxy-tetrahydrodipicolinate synthase</fullName>
        <shortName evidence="11">HTPA synthase</shortName>
        <ecNumber evidence="3 11">4.3.3.7</ecNumber>
    </recommendedName>
</protein>
<name>A0A9Q4C4D2_9EURY</name>
<evidence type="ECO:0000256" key="1">
    <source>
        <dbReference type="ARBA" id="ARBA00003294"/>
    </source>
</evidence>
<evidence type="ECO:0000256" key="8">
    <source>
        <dbReference type="ARBA" id="ARBA00023239"/>
    </source>
</evidence>
<reference evidence="14" key="1">
    <citation type="submission" date="2022-09" db="EMBL/GenBank/DDBJ databases">
        <title>Haloadaptaus new haloarchaeum isolated from saline soil.</title>
        <authorList>
            <person name="Duran-Viseras A."/>
            <person name="Sanchez-Porro C."/>
            <person name="Ventosa A."/>
        </authorList>
    </citation>
    <scope>NUCLEOTIDE SEQUENCE</scope>
    <source>
        <strain evidence="14">F3-133</strain>
    </source>
</reference>
<comment type="caution">
    <text evidence="11">Was originally thought to be a dihydrodipicolinate synthase (DHDPS), catalyzing the condensation of (S)-aspartate-beta-semialdehyde [(S)-ASA] and pyruvate to dihydrodipicolinate (DHDP). However, it was shown in E.coli that the product of the enzymatic reaction is not dihydrodipicolinate but in fact (4S)-4-hydroxy-2,3,4,5-tetrahydro-(2S)-dipicolinic acid (HTPA), and that the consecutive dehydration reaction leading to DHDP is not spontaneous but catalyzed by DapB.</text>
</comment>
<evidence type="ECO:0000313" key="14">
    <source>
        <dbReference type="EMBL" id="MCX2818837.1"/>
    </source>
</evidence>
<evidence type="ECO:0000256" key="9">
    <source>
        <dbReference type="ARBA" id="ARBA00023270"/>
    </source>
</evidence>
<dbReference type="EMBL" id="RKLV01000004">
    <property type="protein sequence ID" value="MCX2818837.1"/>
    <property type="molecule type" value="Genomic_DNA"/>
</dbReference>
<comment type="subunit">
    <text evidence="11">Homotetramer; dimer of dimers.</text>
</comment>
<feature type="active site" description="Schiff-base intermediate with substrate" evidence="11 12">
    <location>
        <position position="163"/>
    </location>
</feature>
<dbReference type="InterPro" id="IPR020624">
    <property type="entry name" value="Schiff_base-form_aldolases_CS"/>
</dbReference>
<comment type="similarity">
    <text evidence="11">Belongs to the DapA family.</text>
</comment>
<organism evidence="14 15">
    <name type="scientific">Halorutilus salinus</name>
    <dbReference type="NCBI Taxonomy" id="2487751"/>
    <lineage>
        <taxon>Archaea</taxon>
        <taxon>Methanobacteriati</taxon>
        <taxon>Methanobacteriota</taxon>
        <taxon>Stenosarchaea group</taxon>
        <taxon>Halobacteria</taxon>
        <taxon>Halorutilales</taxon>
        <taxon>Halorutilaceae</taxon>
        <taxon>Halorutilus</taxon>
    </lineage>
</organism>
<dbReference type="CDD" id="cd00950">
    <property type="entry name" value="DHDPS"/>
    <property type="match status" value="1"/>
</dbReference>
<dbReference type="SMART" id="SM01130">
    <property type="entry name" value="DHDPS"/>
    <property type="match status" value="1"/>
</dbReference>
<dbReference type="GO" id="GO:0019877">
    <property type="term" value="P:diaminopimelate biosynthetic process"/>
    <property type="evidence" value="ECO:0007669"/>
    <property type="project" value="UniProtKB-UniRule"/>
</dbReference>
<dbReference type="NCBIfam" id="TIGR00674">
    <property type="entry name" value="dapA"/>
    <property type="match status" value="1"/>
</dbReference>
<keyword evidence="15" id="KW-1185">Reference proteome</keyword>
<dbReference type="RefSeq" id="WP_266086675.1">
    <property type="nucleotide sequence ID" value="NZ_RKLV01000004.1"/>
</dbReference>
<dbReference type="PIRSF" id="PIRSF001365">
    <property type="entry name" value="DHDPS"/>
    <property type="match status" value="1"/>
</dbReference>
<comment type="caution">
    <text evidence="14">The sequence shown here is derived from an EMBL/GenBank/DDBJ whole genome shotgun (WGS) entry which is preliminary data.</text>
</comment>
<accession>A0A9Q4C4D2</accession>
<dbReference type="Pfam" id="PF00701">
    <property type="entry name" value="DHDPS"/>
    <property type="match status" value="1"/>
</dbReference>
<dbReference type="PANTHER" id="PTHR12128">
    <property type="entry name" value="DIHYDRODIPICOLINATE SYNTHASE"/>
    <property type="match status" value="1"/>
</dbReference>
<feature type="binding site" evidence="11 13">
    <location>
        <position position="206"/>
    </location>
    <ligand>
        <name>pyruvate</name>
        <dbReference type="ChEBI" id="CHEBI:15361"/>
    </ligand>
</feature>
<keyword evidence="5 11" id="KW-0028">Amino-acid biosynthesis</keyword>
<feature type="site" description="Part of a proton relay during catalysis" evidence="11">
    <location>
        <position position="109"/>
    </location>
</feature>
<feature type="site" description="Part of a proton relay during catalysis" evidence="11">
    <location>
        <position position="46"/>
    </location>
</feature>